<protein>
    <submittedName>
        <fullName evidence="2">Uncharacterized protein</fullName>
    </submittedName>
</protein>
<comment type="caution">
    <text evidence="2">The sequence shown here is derived from an EMBL/GenBank/DDBJ whole genome shotgun (WGS) entry which is preliminary data.</text>
</comment>
<dbReference type="AlphaFoldDB" id="A0A8H6ML49"/>
<accession>A0A8H6ML49</accession>
<reference evidence="2 3" key="1">
    <citation type="journal article" date="2020" name="Phytopathology">
        <title>Genome Sequence Resources of Colletotrichum truncatum, C. plurivorum, C. musicola, and C. sojae: Four Species Pathogenic to Soybean (Glycine max).</title>
        <authorList>
            <person name="Rogerio F."/>
            <person name="Boufleur T.R."/>
            <person name="Ciampi-Guillardi M."/>
            <person name="Sukno S.A."/>
            <person name="Thon M.R."/>
            <person name="Massola Junior N.S."/>
            <person name="Baroncelli R."/>
        </authorList>
    </citation>
    <scope>NUCLEOTIDE SEQUENCE [LARGE SCALE GENOMIC DNA]</scope>
    <source>
        <strain evidence="2 3">LFN0009</strain>
    </source>
</reference>
<name>A0A8H6ML49_9PEZI</name>
<dbReference type="EMBL" id="WIGN01000356">
    <property type="protein sequence ID" value="KAF6797489.1"/>
    <property type="molecule type" value="Genomic_DNA"/>
</dbReference>
<feature type="compositionally biased region" description="Acidic residues" evidence="1">
    <location>
        <begin position="225"/>
        <end position="240"/>
    </location>
</feature>
<keyword evidence="3" id="KW-1185">Reference proteome</keyword>
<organism evidence="2 3">
    <name type="scientific">Colletotrichum sojae</name>
    <dbReference type="NCBI Taxonomy" id="2175907"/>
    <lineage>
        <taxon>Eukaryota</taxon>
        <taxon>Fungi</taxon>
        <taxon>Dikarya</taxon>
        <taxon>Ascomycota</taxon>
        <taxon>Pezizomycotina</taxon>
        <taxon>Sordariomycetes</taxon>
        <taxon>Hypocreomycetidae</taxon>
        <taxon>Glomerellales</taxon>
        <taxon>Glomerellaceae</taxon>
        <taxon>Colletotrichum</taxon>
        <taxon>Colletotrichum orchidearum species complex</taxon>
    </lineage>
</organism>
<evidence type="ECO:0000256" key="1">
    <source>
        <dbReference type="SAM" id="MobiDB-lite"/>
    </source>
</evidence>
<dbReference type="Proteomes" id="UP000652219">
    <property type="component" value="Unassembled WGS sequence"/>
</dbReference>
<evidence type="ECO:0000313" key="3">
    <source>
        <dbReference type="Proteomes" id="UP000652219"/>
    </source>
</evidence>
<sequence>MSHSPIEVVAEVDVTDMEKRLRSRKYIHADAIAASKGIQLPYHLGRELTRLCVVRGIRFHPDFCFGPAAVLRGSLPLFTRALNARAVMSNQVPDMDPDRPEEMPYCIWYPELPSADTLRELVRRFPAMAYQAARACAVAGHTELYREIAHHILPEIAIAEEARESGNLEIFNLIMDAPCRYKVFDDYNRSMNTTSPKPAFLNADTAVRPYLLETQSFEPPIGRMDDEEGDSEPDDNEEDPWTMGPHPGFVQSQFNITEDMNVDSDGNNAYSGWVESKAPEGVDEEGLKLLCQPLPADLTTCHKDMLILMAAYSGDIDRYHRLRRPRLLPDETACIVRGIYHNTMFAQWWRNQPRLPEGDNMAIRRAISARGIMNNDLSYVLSSEGEYPQLIWYPAVAASSTYEALARLVPLMRPDVARAAIFSNNRWLFDNLITGGDGGDPVEPTFALLNEAKRNHNGQYREVLERRAGELGLDITQGGPQHAPLVQDVPQHRHWFNTKSSRWRIGIGTAKGDLDSIYNGRACNASYVETYMSIPKEWRWPPEGFESEDGDSVVDLDYVGWPLGFSKRALTWRQAALNRRGGLSGRTFGF</sequence>
<gene>
    <name evidence="2" type="ORF">CSOJ01_12996</name>
</gene>
<proteinExistence type="predicted"/>
<evidence type="ECO:0000313" key="2">
    <source>
        <dbReference type="EMBL" id="KAF6797489.1"/>
    </source>
</evidence>
<feature type="region of interest" description="Disordered" evidence="1">
    <location>
        <begin position="217"/>
        <end position="247"/>
    </location>
</feature>